<keyword evidence="3" id="KW-1185">Reference proteome</keyword>
<dbReference type="KEGG" id="dae:Dtox_4334"/>
<organism evidence="2 3">
    <name type="scientific">Desulfofarcimen acetoxidans (strain ATCC 49208 / DSM 771 / KCTC 5769 / VKM B-1644 / 5575)</name>
    <name type="common">Desulfotomaculum acetoxidans</name>
    <dbReference type="NCBI Taxonomy" id="485916"/>
    <lineage>
        <taxon>Bacteria</taxon>
        <taxon>Bacillati</taxon>
        <taxon>Bacillota</taxon>
        <taxon>Clostridia</taxon>
        <taxon>Eubacteriales</taxon>
        <taxon>Peptococcaceae</taxon>
        <taxon>Desulfofarcimen</taxon>
    </lineage>
</organism>
<dbReference type="HOGENOM" id="CLU_2751171_0_0_9"/>
<evidence type="ECO:0000259" key="1">
    <source>
        <dbReference type="Pfam" id="PF09413"/>
    </source>
</evidence>
<dbReference type="STRING" id="485916.Dtox_4334"/>
<dbReference type="AlphaFoldDB" id="C8W030"/>
<proteinExistence type="predicted"/>
<dbReference type="OrthoDB" id="8480302at2"/>
<dbReference type="InterPro" id="IPR011322">
    <property type="entry name" value="N-reg_PII-like_a/b"/>
</dbReference>
<evidence type="ECO:0000313" key="2">
    <source>
        <dbReference type="EMBL" id="ACV64998.1"/>
    </source>
</evidence>
<dbReference type="SUPFAM" id="SSF54913">
    <property type="entry name" value="GlnB-like"/>
    <property type="match status" value="1"/>
</dbReference>
<dbReference type="Gene3D" id="3.30.70.790">
    <property type="entry name" value="UreE, C-terminal domain"/>
    <property type="match status" value="1"/>
</dbReference>
<dbReference type="InterPro" id="IPR018551">
    <property type="entry name" value="DUF2007"/>
</dbReference>
<reference evidence="2 3" key="1">
    <citation type="journal article" date="2009" name="Stand. Genomic Sci.">
        <title>Complete genome sequence of Desulfotomaculum acetoxidans type strain (5575).</title>
        <authorList>
            <person name="Spring S."/>
            <person name="Lapidus A."/>
            <person name="Schroder M."/>
            <person name="Gleim D."/>
            <person name="Sims D."/>
            <person name="Meincke L."/>
            <person name="Glavina Del Rio T."/>
            <person name="Tice H."/>
            <person name="Copeland A."/>
            <person name="Cheng J.F."/>
            <person name="Lucas S."/>
            <person name="Chen F."/>
            <person name="Nolan M."/>
            <person name="Bruce D."/>
            <person name="Goodwin L."/>
            <person name="Pitluck S."/>
            <person name="Ivanova N."/>
            <person name="Mavromatis K."/>
            <person name="Mikhailova N."/>
            <person name="Pati A."/>
            <person name="Chen A."/>
            <person name="Palaniappan K."/>
            <person name="Land M."/>
            <person name="Hauser L."/>
            <person name="Chang Y.J."/>
            <person name="Jeffries C.D."/>
            <person name="Chain P."/>
            <person name="Saunders E."/>
            <person name="Brettin T."/>
            <person name="Detter J.C."/>
            <person name="Goker M."/>
            <person name="Bristow J."/>
            <person name="Eisen J.A."/>
            <person name="Markowitz V."/>
            <person name="Hugenholtz P."/>
            <person name="Kyrpides N.C."/>
            <person name="Klenk H.P."/>
            <person name="Han C."/>
        </authorList>
    </citation>
    <scope>NUCLEOTIDE SEQUENCE [LARGE SCALE GENOMIC DNA]</scope>
    <source>
        <strain evidence="3">ATCC 49208 / DSM 771 / VKM B-1644</strain>
    </source>
</reference>
<evidence type="ECO:0000313" key="3">
    <source>
        <dbReference type="Proteomes" id="UP000002217"/>
    </source>
</evidence>
<dbReference type="Proteomes" id="UP000002217">
    <property type="component" value="Chromosome"/>
</dbReference>
<accession>C8W030</accession>
<dbReference type="Pfam" id="PF09413">
    <property type="entry name" value="DUF2007"/>
    <property type="match status" value="1"/>
</dbReference>
<protein>
    <recommendedName>
        <fullName evidence="1">DUF2007 domain-containing protein</fullName>
    </recommendedName>
</protein>
<name>C8W030_DESAS</name>
<dbReference type="eggNOG" id="ENOG5031EDH">
    <property type="taxonomic scope" value="Bacteria"/>
</dbReference>
<dbReference type="RefSeq" id="WP_015759667.1">
    <property type="nucleotide sequence ID" value="NC_013216.1"/>
</dbReference>
<sequence length="70" mass="7770">MDKLVTLRTFFDATEAHIIKSLLESEGIKAHLLDEHSATYVYSPITIGGIRLVVHQSDIEAAKEILSSMD</sequence>
<gene>
    <name evidence="2" type="ordered locus">Dtox_4334</name>
</gene>
<dbReference type="EMBL" id="CP001720">
    <property type="protein sequence ID" value="ACV64998.1"/>
    <property type="molecule type" value="Genomic_DNA"/>
</dbReference>
<feature type="domain" description="DUF2007" evidence="1">
    <location>
        <begin position="5"/>
        <end position="69"/>
    </location>
</feature>